<protein>
    <submittedName>
        <fullName evidence="1">Stabilization protein</fullName>
    </submittedName>
</protein>
<evidence type="ECO:0000313" key="1">
    <source>
        <dbReference type="EMBL" id="DAD86161.1"/>
    </source>
</evidence>
<dbReference type="EMBL" id="BK014995">
    <property type="protein sequence ID" value="DAD86161.1"/>
    <property type="molecule type" value="Genomic_DNA"/>
</dbReference>
<name>A0A8S5MUY8_9CAUD</name>
<reference evidence="1" key="1">
    <citation type="journal article" date="2021" name="Proc. Natl. Acad. Sci. U.S.A.">
        <title>A Catalog of Tens of Thousands of Viruses from Human Metagenomes Reveals Hidden Associations with Chronic Diseases.</title>
        <authorList>
            <person name="Tisza M.J."/>
            <person name="Buck C.B."/>
        </authorList>
    </citation>
    <scope>NUCLEOTIDE SEQUENCE</scope>
    <source>
        <strain evidence="1">CtxZR60</strain>
    </source>
</reference>
<organism evidence="1">
    <name type="scientific">Myoviridae sp. ctxZR60</name>
    <dbReference type="NCBI Taxonomy" id="2826712"/>
    <lineage>
        <taxon>Viruses</taxon>
        <taxon>Duplodnaviria</taxon>
        <taxon>Heunggongvirae</taxon>
        <taxon>Uroviricota</taxon>
        <taxon>Caudoviricetes</taxon>
    </lineage>
</organism>
<proteinExistence type="predicted"/>
<accession>A0A8S5MUY8</accession>
<sequence length="592" mass="65535">MATISAKDTSKVFQIQKFLGINESRDGDTQLKYGEASEMQNFRVTPQYHLKVRSGLRTIKAFTGPVRGLWCGYVAGMKKLLCAADGGVWDLTGTPRRIGDIWDDQTTFFGFDNKVYILNGHEYLFWDGSGAVDTVDGYIPCVVTAAAPAGGGTTLENVNRLTGKRRVRFSADGTSTEYHLPEKSLLSVDSVLVDGTASTAYTAATETGIVTFTEAPAKGNNNVEIYYTVQNLLRPQVEGMRYAESFNGYTDTRIFLYGDGSAKTIYCGVTETGAPSAEYFPDLYEIEIGSSNTPVTGMVKQYDRLLSFKPDGAYSTGYSTVTLADGTVTAGFYTNPLNREIGNEAMGQTELVYNYPRTIHANNLYEWRTSSATVRDERNAKLISERVQDSMQGADLSKIFTFDDDSRQEYYVFLNDADGTALVNGYITDTWYKYTDLPVVAAARDGNDIYFGLSNGKVALFSEEVHSDDGQAIISEFYSGHMDFGADFQRKHSSVIWVSLKPAANARVVVSAKSDKKSSYAEKVIFSNVAGFGNVDFNHFSFRTSRAPIMTRIKLKVKKFVYYKLYIRADSVANDTTVLGADIRVRYTGYVK</sequence>